<gene>
    <name evidence="1" type="ORF">Sphch_3237</name>
</gene>
<protein>
    <recommendedName>
        <fullName evidence="3">DUF2889 domain-containing protein</fullName>
    </recommendedName>
</protein>
<evidence type="ECO:0008006" key="3">
    <source>
        <dbReference type="Google" id="ProtNLM"/>
    </source>
</evidence>
<dbReference type="KEGG" id="sch:Sphch_3237"/>
<dbReference type="AlphaFoldDB" id="F6F335"/>
<accession>F6F335</accession>
<sequence>MARRGGSLRRTSSLQSLWPASASQPLRIIGRSRDSFSRDPAHPAEQVGTDWIEATLDNELRLLALTGSRHSDRLASFAGLRPGGEMRKAMAAAIPQEARRETLLHRLLDDLAGASFMSRAAWQSWPGGVEDYARRYGIASPMDRVMTGICLSYVPGSSALTETGMGNKAISDHPPGPLPLAGTEDDAFHTLHDHSGANQWRLRRTDLWQDGDGLFVDAWFQDSSGIHGETERRTIYHEYTIRARFDDAALDLQSIDVDGHVLPYRSCWGAPGTAAVLLGRNARDFRILVPTLLRGSAGCTHLNDMLRALQDVAGMRDTLADRQKTGSP</sequence>
<reference evidence="1 2" key="1">
    <citation type="submission" date="2011-05" db="EMBL/GenBank/DDBJ databases">
        <title>Complete sequence of chromosome 2 of Sphingobium chlorophenolicum L-1.</title>
        <authorList>
            <consortium name="US DOE Joint Genome Institute"/>
            <person name="Lucas S."/>
            <person name="Han J."/>
            <person name="Lapidus A."/>
            <person name="Cheng J.-F."/>
            <person name="Goodwin L."/>
            <person name="Pitluck S."/>
            <person name="Peters L."/>
            <person name="Daligault H."/>
            <person name="Han C."/>
            <person name="Tapia R."/>
            <person name="Land M."/>
            <person name="Hauser L."/>
            <person name="Kyrpides N."/>
            <person name="Ivanova N."/>
            <person name="Pagani I."/>
            <person name="Turner P."/>
            <person name="Copley S."/>
            <person name="Woyke T."/>
        </authorList>
    </citation>
    <scope>NUCLEOTIDE SEQUENCE [LARGE SCALE GENOMIC DNA]</scope>
    <source>
        <strain evidence="1 2">L-1</strain>
    </source>
</reference>
<dbReference type="Pfam" id="PF11136">
    <property type="entry name" value="DUF2889"/>
    <property type="match status" value="1"/>
</dbReference>
<dbReference type="EMBL" id="CP002799">
    <property type="protein sequence ID" value="AEG50847.1"/>
    <property type="molecule type" value="Genomic_DNA"/>
</dbReference>
<keyword evidence="2" id="KW-1185">Reference proteome</keyword>
<organism evidence="1 2">
    <name type="scientific">Sphingobium chlorophenolicum L-1</name>
    <dbReference type="NCBI Taxonomy" id="690566"/>
    <lineage>
        <taxon>Bacteria</taxon>
        <taxon>Pseudomonadati</taxon>
        <taxon>Pseudomonadota</taxon>
        <taxon>Alphaproteobacteria</taxon>
        <taxon>Sphingomonadales</taxon>
        <taxon>Sphingomonadaceae</taxon>
        <taxon>Sphingobium</taxon>
    </lineage>
</organism>
<evidence type="ECO:0000313" key="1">
    <source>
        <dbReference type="EMBL" id="AEG50847.1"/>
    </source>
</evidence>
<dbReference type="HOGENOM" id="CLU_049719_0_0_5"/>
<name>F6F335_SPHCR</name>
<dbReference type="InterPro" id="IPR021312">
    <property type="entry name" value="DUF2889"/>
</dbReference>
<dbReference type="Proteomes" id="UP000007150">
    <property type="component" value="Chromosome 2"/>
</dbReference>
<proteinExistence type="predicted"/>
<evidence type="ECO:0000313" key="2">
    <source>
        <dbReference type="Proteomes" id="UP000007150"/>
    </source>
</evidence>